<dbReference type="Proteomes" id="UP000230084">
    <property type="component" value="Unassembled WGS sequence"/>
</dbReference>
<organism evidence="1 2">
    <name type="scientific">Candidatus Uhrbacteria bacterium CG10_big_fil_rev_8_21_14_0_10_50_16</name>
    <dbReference type="NCBI Taxonomy" id="1975039"/>
    <lineage>
        <taxon>Bacteria</taxon>
        <taxon>Candidatus Uhriibacteriota</taxon>
    </lineage>
</organism>
<sequence>MNTSTPHFLVEGLRLVSVCPGCKKDGVTDVHILKSDAKTGLVHVTCQTCGHTLLAYLERQTGGVSCVGLVTDLSLSDTKRFLQRPSLTTEDVLLAHKSLTSAHFMDTVLRPRCS</sequence>
<gene>
    <name evidence="1" type="ORF">COV06_02370</name>
</gene>
<reference evidence="1 2" key="1">
    <citation type="submission" date="2017-09" db="EMBL/GenBank/DDBJ databases">
        <title>Depth-based differentiation of microbial function through sediment-hosted aquifers and enrichment of novel symbionts in the deep terrestrial subsurface.</title>
        <authorList>
            <person name="Probst A.J."/>
            <person name="Ladd B."/>
            <person name="Jarett J.K."/>
            <person name="Geller-Mcgrath D.E."/>
            <person name="Sieber C.M."/>
            <person name="Emerson J.B."/>
            <person name="Anantharaman K."/>
            <person name="Thomas B.C."/>
            <person name="Malmstrom R."/>
            <person name="Stieglmeier M."/>
            <person name="Klingl A."/>
            <person name="Woyke T."/>
            <person name="Ryan C.M."/>
            <person name="Banfield J.F."/>
        </authorList>
    </citation>
    <scope>NUCLEOTIDE SEQUENCE [LARGE SCALE GENOMIC DNA]</scope>
    <source>
        <strain evidence="1">CG10_big_fil_rev_8_21_14_0_10_50_16</strain>
    </source>
</reference>
<protein>
    <submittedName>
        <fullName evidence="1">Uncharacterized protein</fullName>
    </submittedName>
</protein>
<comment type="caution">
    <text evidence="1">The sequence shown here is derived from an EMBL/GenBank/DDBJ whole genome shotgun (WGS) entry which is preliminary data.</text>
</comment>
<evidence type="ECO:0000313" key="1">
    <source>
        <dbReference type="EMBL" id="PIR47636.1"/>
    </source>
</evidence>
<proteinExistence type="predicted"/>
<accession>A0A2H0RMH5</accession>
<dbReference type="AlphaFoldDB" id="A0A2H0RMH5"/>
<dbReference type="EMBL" id="PCYM01000004">
    <property type="protein sequence ID" value="PIR47636.1"/>
    <property type="molecule type" value="Genomic_DNA"/>
</dbReference>
<evidence type="ECO:0000313" key="2">
    <source>
        <dbReference type="Proteomes" id="UP000230084"/>
    </source>
</evidence>
<name>A0A2H0RMH5_9BACT</name>